<evidence type="ECO:0000313" key="2">
    <source>
        <dbReference type="Proteomes" id="UP001497623"/>
    </source>
</evidence>
<name>A0AAV2SEF8_MEGNR</name>
<reference evidence="1 2" key="1">
    <citation type="submission" date="2024-05" db="EMBL/GenBank/DDBJ databases">
        <authorList>
            <person name="Wallberg A."/>
        </authorList>
    </citation>
    <scope>NUCLEOTIDE SEQUENCE [LARGE SCALE GENOMIC DNA]</scope>
</reference>
<dbReference type="EMBL" id="CAXKWB010058178">
    <property type="protein sequence ID" value="CAL4180442.1"/>
    <property type="molecule type" value="Genomic_DNA"/>
</dbReference>
<feature type="non-terminal residue" evidence="1">
    <location>
        <position position="1"/>
    </location>
</feature>
<evidence type="ECO:0000313" key="1">
    <source>
        <dbReference type="EMBL" id="CAL4180442.1"/>
    </source>
</evidence>
<accession>A0AAV2SEF8</accession>
<keyword evidence="2" id="KW-1185">Reference proteome</keyword>
<feature type="non-terminal residue" evidence="1">
    <location>
        <position position="107"/>
    </location>
</feature>
<comment type="caution">
    <text evidence="1">The sequence shown here is derived from an EMBL/GenBank/DDBJ whole genome shotgun (WGS) entry which is preliminary data.</text>
</comment>
<protein>
    <submittedName>
        <fullName evidence="1">Uncharacterized protein</fullName>
    </submittedName>
</protein>
<gene>
    <name evidence="1" type="ORF">MNOR_LOCUS35310</name>
</gene>
<proteinExistence type="predicted"/>
<sequence>VININRKLNTAFQKISEPLTDDIYGKIQEELNTALMKVEEQFGAQQTEGDTHSEDCDIYTLDSETEDGYDVEIAEENRQDVDLHKLYRRFRSMKKTLDAITMEPKKT</sequence>
<dbReference type="Proteomes" id="UP001497623">
    <property type="component" value="Unassembled WGS sequence"/>
</dbReference>
<dbReference type="AlphaFoldDB" id="A0AAV2SEF8"/>
<organism evidence="1 2">
    <name type="scientific">Meganyctiphanes norvegica</name>
    <name type="common">Northern krill</name>
    <name type="synonym">Thysanopoda norvegica</name>
    <dbReference type="NCBI Taxonomy" id="48144"/>
    <lineage>
        <taxon>Eukaryota</taxon>
        <taxon>Metazoa</taxon>
        <taxon>Ecdysozoa</taxon>
        <taxon>Arthropoda</taxon>
        <taxon>Crustacea</taxon>
        <taxon>Multicrustacea</taxon>
        <taxon>Malacostraca</taxon>
        <taxon>Eumalacostraca</taxon>
        <taxon>Eucarida</taxon>
        <taxon>Euphausiacea</taxon>
        <taxon>Euphausiidae</taxon>
        <taxon>Meganyctiphanes</taxon>
    </lineage>
</organism>